<dbReference type="PANTHER" id="PTHR42834:SF1">
    <property type="entry name" value="ENDONUCLEASE_EXONUCLEASE_PHOSPHATASE FAMILY PROTEIN (AFU_ORTHOLOGUE AFUA_3G09210)"/>
    <property type="match status" value="1"/>
</dbReference>
<reference evidence="3" key="1">
    <citation type="submission" date="2020-09" db="EMBL/GenBank/DDBJ databases">
        <title>The genome sequence of strain Labrenzia suaedae 4C16A.</title>
        <authorList>
            <person name="Liu Y."/>
        </authorList>
    </citation>
    <scope>NUCLEOTIDE SEQUENCE [LARGE SCALE GENOMIC DNA]</scope>
    <source>
        <strain evidence="3">4C16A</strain>
    </source>
</reference>
<dbReference type="GO" id="GO:0004519">
    <property type="term" value="F:endonuclease activity"/>
    <property type="evidence" value="ECO:0007669"/>
    <property type="project" value="UniProtKB-KW"/>
</dbReference>
<proteinExistence type="predicted"/>
<dbReference type="RefSeq" id="WP_192148207.1">
    <property type="nucleotide sequence ID" value="NZ_JACYXI010000006.1"/>
</dbReference>
<keyword evidence="3" id="KW-1185">Reference proteome</keyword>
<gene>
    <name evidence="2" type="ORF">IG616_11015</name>
</gene>
<dbReference type="Pfam" id="PF03372">
    <property type="entry name" value="Exo_endo_phos"/>
    <property type="match status" value="1"/>
</dbReference>
<accession>A0ABR9CML8</accession>
<dbReference type="InterPro" id="IPR036691">
    <property type="entry name" value="Endo/exonu/phosph_ase_sf"/>
</dbReference>
<protein>
    <submittedName>
        <fullName evidence="2">Endonuclease/exonuclease/phosphatase family protein</fullName>
    </submittedName>
</protein>
<dbReference type="Proteomes" id="UP000632063">
    <property type="component" value="Unassembled WGS sequence"/>
</dbReference>
<keyword evidence="2" id="KW-0540">Nuclease</keyword>
<keyword evidence="2" id="KW-0255">Endonuclease</keyword>
<comment type="caution">
    <text evidence="2">The sequence shown here is derived from an EMBL/GenBank/DDBJ whole genome shotgun (WGS) entry which is preliminary data.</text>
</comment>
<keyword evidence="2" id="KW-0378">Hydrolase</keyword>
<evidence type="ECO:0000259" key="1">
    <source>
        <dbReference type="Pfam" id="PF03372"/>
    </source>
</evidence>
<organism evidence="2 3">
    <name type="scientific">Roseibium litorale</name>
    <dbReference type="NCBI Taxonomy" id="2803841"/>
    <lineage>
        <taxon>Bacteria</taxon>
        <taxon>Pseudomonadati</taxon>
        <taxon>Pseudomonadota</taxon>
        <taxon>Alphaproteobacteria</taxon>
        <taxon>Hyphomicrobiales</taxon>
        <taxon>Stappiaceae</taxon>
        <taxon>Roseibium</taxon>
    </lineage>
</organism>
<dbReference type="InterPro" id="IPR005135">
    <property type="entry name" value="Endo/exonuclease/phosphatase"/>
</dbReference>
<evidence type="ECO:0000313" key="3">
    <source>
        <dbReference type="Proteomes" id="UP000632063"/>
    </source>
</evidence>
<sequence length="323" mass="35323">MRLATFNLESFGDDRFQPERLAPRLAALRPRLNELRADVLCLQEVNGQKPPRETIRTFAALEHLLEGTPYGGYHRAFCSKPGQRAPGDRHNLLVLSRYPVMEVQCLHHARVSPPLWQPAAGAEGGDVPEPVLFDRPILKVRLDVGGARPLHVFTVHLRAPIAVPLPGAKLSAGSWKTSEAWAEGYFIASMKRTAQALDLRLAVDALLDQDPDVLIAVSGDFNATGDASALRLLRAETEDTGNPALAGRQLVQLDAMLPPAERQTVLHNGRGQALDHILASQALRQRFRTIQVFNRDLPDEVIQSGTAAADGSFHAAVCAEFDL</sequence>
<name>A0ABR9CML8_9HYPH</name>
<feature type="domain" description="Endonuclease/exonuclease/phosphatase" evidence="1">
    <location>
        <begin position="4"/>
        <end position="287"/>
    </location>
</feature>
<evidence type="ECO:0000313" key="2">
    <source>
        <dbReference type="EMBL" id="MBD8892082.1"/>
    </source>
</evidence>
<reference evidence="2 3" key="2">
    <citation type="journal article" date="2021" name="Int. J. Syst. Evol. Microbiol.">
        <title>Roseibium litorale sp. nov., isolated from a tidal flat sediment and proposal for the reclassification of Labrenzia polysiphoniae as Roseibium polysiphoniae comb. nov.</title>
        <authorList>
            <person name="Liu Y."/>
            <person name="Pei T."/>
            <person name="Du J."/>
            <person name="Chao M."/>
            <person name="Deng M.R."/>
            <person name="Zhu H."/>
        </authorList>
    </citation>
    <scope>NUCLEOTIDE SEQUENCE [LARGE SCALE GENOMIC DNA]</scope>
    <source>
        <strain evidence="2 3">4C16A</strain>
    </source>
</reference>
<dbReference type="PANTHER" id="PTHR42834">
    <property type="entry name" value="ENDONUCLEASE/EXONUCLEASE/PHOSPHATASE FAMILY PROTEIN (AFU_ORTHOLOGUE AFUA_3G09210)"/>
    <property type="match status" value="1"/>
</dbReference>
<dbReference type="Gene3D" id="3.60.10.10">
    <property type="entry name" value="Endonuclease/exonuclease/phosphatase"/>
    <property type="match status" value="1"/>
</dbReference>
<dbReference type="EMBL" id="JACYXI010000006">
    <property type="protein sequence ID" value="MBD8892082.1"/>
    <property type="molecule type" value="Genomic_DNA"/>
</dbReference>
<dbReference type="SUPFAM" id="SSF56219">
    <property type="entry name" value="DNase I-like"/>
    <property type="match status" value="1"/>
</dbReference>